<keyword evidence="8" id="KW-1185">Reference proteome</keyword>
<proteinExistence type="predicted"/>
<dbReference type="InterPro" id="IPR036388">
    <property type="entry name" value="WH-like_DNA-bd_sf"/>
</dbReference>
<dbReference type="InterPro" id="IPR001867">
    <property type="entry name" value="OmpR/PhoB-type_DNA-bd"/>
</dbReference>
<dbReference type="PANTHER" id="PTHR44858:SF1">
    <property type="entry name" value="UDP-N-ACETYLGLUCOSAMINE--PEPTIDE N-ACETYLGLUCOSAMINYLTRANSFERASE SPINDLY-RELATED"/>
    <property type="match status" value="1"/>
</dbReference>
<reference evidence="8" key="1">
    <citation type="submission" date="2016-11" db="EMBL/GenBank/DDBJ databases">
        <authorList>
            <person name="Varghese N."/>
            <person name="Submissions S."/>
        </authorList>
    </citation>
    <scope>NUCLEOTIDE SEQUENCE [LARGE SCALE GENOMIC DNA]</scope>
    <source>
        <strain evidence="8">GAS401</strain>
    </source>
</reference>
<dbReference type="InterPro" id="IPR016032">
    <property type="entry name" value="Sig_transdc_resp-reg_C-effctor"/>
</dbReference>
<sequence>MILPRVFAGLTIRGAPKLLFSFNNCSVDTDRRELRHEGELRPVEPQVFDLLEFLIKNRDRMVSRDDLLAAVWNGRIVSESTLASRINAARTAIGDNGEDQRLIRTVLRKGIRFVGAVREEEKPVVATTGVATEQARFALPLPDRPSVAVLPFSNMSGDSEQDYFADGICEDIITGLSKLRWFFVIARNSTFIYKGRAVDIRQVGRELGVRYVLEGSVRKGGSRVRVTAQLIDGATGKHLWADHYDRDLTDIFALQDEITKKVVAAIEPKLLEAEGIRSQNRSPEDLDAWDMLIRANSLFWRLTKDESQAAIAILKQVVERHPFYAPAHGMLAFMLLVSRQGGWHLMEPQIAQATTLAARAVELDDSDPWGHLALGFVAFTRRQTDEAVEEFQRALDLNPNFAAAYGFLGCALAFDGRSDQAIDHIEQAIRMSPHDPQNALLNAALAAAHYQAGRYVEAVGFGRKAIQQRFELTNGHRIYVASLAQAGQIDDARSALARLQELHPENSIAWIERNVPYTPGPMAKFLEGFRKAGLR</sequence>
<evidence type="ECO:0000313" key="8">
    <source>
        <dbReference type="Proteomes" id="UP000184096"/>
    </source>
</evidence>
<evidence type="ECO:0000256" key="1">
    <source>
        <dbReference type="ARBA" id="ARBA00022737"/>
    </source>
</evidence>
<dbReference type="SMART" id="SM00862">
    <property type="entry name" value="Trans_reg_C"/>
    <property type="match status" value="1"/>
</dbReference>
<dbReference type="PROSITE" id="PS50005">
    <property type="entry name" value="TPR"/>
    <property type="match status" value="2"/>
</dbReference>
<dbReference type="InterPro" id="IPR050498">
    <property type="entry name" value="Ycf3"/>
</dbReference>
<feature type="repeat" description="TPR" evidence="4">
    <location>
        <begin position="368"/>
        <end position="401"/>
    </location>
</feature>
<dbReference type="GO" id="GO:0000160">
    <property type="term" value="P:phosphorelay signal transduction system"/>
    <property type="evidence" value="ECO:0007669"/>
    <property type="project" value="InterPro"/>
</dbReference>
<accession>A0A1M7URK2</accession>
<feature type="DNA-binding region" description="OmpR/PhoB-type" evidence="5">
    <location>
        <begin position="17"/>
        <end position="115"/>
    </location>
</feature>
<dbReference type="GO" id="GO:0006355">
    <property type="term" value="P:regulation of DNA-templated transcription"/>
    <property type="evidence" value="ECO:0007669"/>
    <property type="project" value="InterPro"/>
</dbReference>
<keyword evidence="3 5" id="KW-0238">DNA-binding</keyword>
<dbReference type="Gene3D" id="1.25.40.10">
    <property type="entry name" value="Tetratricopeptide repeat domain"/>
    <property type="match status" value="1"/>
</dbReference>
<evidence type="ECO:0000313" key="7">
    <source>
        <dbReference type="EMBL" id="SHN85554.1"/>
    </source>
</evidence>
<dbReference type="Gene3D" id="3.40.50.10070">
    <property type="entry name" value="TolB, N-terminal domain"/>
    <property type="match status" value="1"/>
</dbReference>
<dbReference type="EMBL" id="LT670849">
    <property type="protein sequence ID" value="SHN85554.1"/>
    <property type="molecule type" value="Genomic_DNA"/>
</dbReference>
<feature type="repeat" description="TPR" evidence="4">
    <location>
        <begin position="402"/>
        <end position="435"/>
    </location>
</feature>
<feature type="domain" description="OmpR/PhoB-type" evidence="6">
    <location>
        <begin position="17"/>
        <end position="115"/>
    </location>
</feature>
<name>A0A1M7URK2_9BRAD</name>
<dbReference type="InterPro" id="IPR019734">
    <property type="entry name" value="TPR_rpt"/>
</dbReference>
<dbReference type="InterPro" id="IPR011990">
    <property type="entry name" value="TPR-like_helical_dom_sf"/>
</dbReference>
<dbReference type="PROSITE" id="PS51755">
    <property type="entry name" value="OMPR_PHOB"/>
    <property type="match status" value="1"/>
</dbReference>
<keyword evidence="1" id="KW-0677">Repeat</keyword>
<dbReference type="GO" id="GO:0003677">
    <property type="term" value="F:DNA binding"/>
    <property type="evidence" value="ECO:0007669"/>
    <property type="project" value="UniProtKB-UniRule"/>
</dbReference>
<dbReference type="SUPFAM" id="SSF48452">
    <property type="entry name" value="TPR-like"/>
    <property type="match status" value="1"/>
</dbReference>
<dbReference type="Pfam" id="PF00486">
    <property type="entry name" value="Trans_reg_C"/>
    <property type="match status" value="1"/>
</dbReference>
<dbReference type="Gene3D" id="1.10.10.10">
    <property type="entry name" value="Winged helix-like DNA-binding domain superfamily/Winged helix DNA-binding domain"/>
    <property type="match status" value="1"/>
</dbReference>
<dbReference type="SMART" id="SM00028">
    <property type="entry name" value="TPR"/>
    <property type="match status" value="3"/>
</dbReference>
<gene>
    <name evidence="7" type="ORF">SAMN05444170_6340</name>
</gene>
<evidence type="ECO:0000256" key="5">
    <source>
        <dbReference type="PROSITE-ProRule" id="PRU01091"/>
    </source>
</evidence>
<evidence type="ECO:0000256" key="4">
    <source>
        <dbReference type="PROSITE-ProRule" id="PRU00339"/>
    </source>
</evidence>
<dbReference type="SUPFAM" id="SSF46894">
    <property type="entry name" value="C-terminal effector domain of the bipartite response regulators"/>
    <property type="match status" value="1"/>
</dbReference>
<keyword evidence="2 4" id="KW-0802">TPR repeat</keyword>
<evidence type="ECO:0000259" key="6">
    <source>
        <dbReference type="PROSITE" id="PS51755"/>
    </source>
</evidence>
<dbReference type="PANTHER" id="PTHR44858">
    <property type="entry name" value="TETRATRICOPEPTIDE REPEAT PROTEIN 6"/>
    <property type="match status" value="1"/>
</dbReference>
<evidence type="ECO:0000256" key="2">
    <source>
        <dbReference type="ARBA" id="ARBA00022803"/>
    </source>
</evidence>
<protein>
    <submittedName>
        <fullName evidence="7">TolB amino-terminal domain-containing protein</fullName>
    </submittedName>
</protein>
<evidence type="ECO:0000256" key="3">
    <source>
        <dbReference type="ARBA" id="ARBA00023125"/>
    </source>
</evidence>
<dbReference type="AlphaFoldDB" id="A0A1M7URK2"/>
<organism evidence="7 8">
    <name type="scientific">Bradyrhizobium erythrophlei</name>
    <dbReference type="NCBI Taxonomy" id="1437360"/>
    <lineage>
        <taxon>Bacteria</taxon>
        <taxon>Pseudomonadati</taxon>
        <taxon>Pseudomonadota</taxon>
        <taxon>Alphaproteobacteria</taxon>
        <taxon>Hyphomicrobiales</taxon>
        <taxon>Nitrobacteraceae</taxon>
        <taxon>Bradyrhizobium</taxon>
    </lineage>
</organism>
<dbReference type="Pfam" id="PF13432">
    <property type="entry name" value="TPR_16"/>
    <property type="match status" value="1"/>
</dbReference>
<dbReference type="Proteomes" id="UP000184096">
    <property type="component" value="Chromosome I"/>
</dbReference>
<dbReference type="CDD" id="cd00383">
    <property type="entry name" value="trans_reg_C"/>
    <property type="match status" value="1"/>
</dbReference>